<protein>
    <recommendedName>
        <fullName evidence="1">HAT C-terminal dimerisation domain-containing protein</fullName>
    </recommendedName>
</protein>
<name>A0ABR2K2A3_9EUKA</name>
<proteinExistence type="predicted"/>
<dbReference type="Proteomes" id="UP001470230">
    <property type="component" value="Unassembled WGS sequence"/>
</dbReference>
<dbReference type="InterPro" id="IPR008906">
    <property type="entry name" value="HATC_C_dom"/>
</dbReference>
<keyword evidence="3" id="KW-1185">Reference proteome</keyword>
<dbReference type="Pfam" id="PF05699">
    <property type="entry name" value="Dimer_Tnp_hAT"/>
    <property type="match status" value="1"/>
</dbReference>
<evidence type="ECO:0000313" key="2">
    <source>
        <dbReference type="EMBL" id="KAK8885250.1"/>
    </source>
</evidence>
<comment type="caution">
    <text evidence="2">The sequence shown here is derived from an EMBL/GenBank/DDBJ whole genome shotgun (WGS) entry which is preliminary data.</text>
</comment>
<feature type="domain" description="HAT C-terminal dimerisation" evidence="1">
    <location>
        <begin position="165"/>
        <end position="242"/>
    </location>
</feature>
<evidence type="ECO:0000259" key="1">
    <source>
        <dbReference type="Pfam" id="PF05699"/>
    </source>
</evidence>
<dbReference type="EMBL" id="JAPFFF010000007">
    <property type="protein sequence ID" value="KAK8885250.1"/>
    <property type="molecule type" value="Genomic_DNA"/>
</dbReference>
<evidence type="ECO:0000313" key="3">
    <source>
        <dbReference type="Proteomes" id="UP001470230"/>
    </source>
</evidence>
<dbReference type="SUPFAM" id="SSF53098">
    <property type="entry name" value="Ribonuclease H-like"/>
    <property type="match status" value="1"/>
</dbReference>
<gene>
    <name evidence="2" type="ORF">M9Y10_040695</name>
</gene>
<sequence>MKNLNEKEVKQLTAVSNVLKPIIDFTNSVQGNFVSVGSVFCEILKLLNSITCIDDPYGFGFAKIITDRISIRFSQNCDYIIAELGFLFTRSGREWWQMKTIRADAISFKIVQNEEISNEDLNFIQCYNFEKQLLINKIEEMAAYLHINSPNAVKAFLSWLKLKDVFLEEPISYWKTNITVFISFNNEQIKLQDLCTIAVRVLVLPGSEAICERCFSQLKLIHNHLRTTLKSDILDCLLRIKVNLIWEHELTEIDSIIGELSEEEEEEEDFDNDIEDER</sequence>
<accession>A0ABR2K2A3</accession>
<dbReference type="InterPro" id="IPR012337">
    <property type="entry name" value="RNaseH-like_sf"/>
</dbReference>
<organism evidence="2 3">
    <name type="scientific">Tritrichomonas musculus</name>
    <dbReference type="NCBI Taxonomy" id="1915356"/>
    <lineage>
        <taxon>Eukaryota</taxon>
        <taxon>Metamonada</taxon>
        <taxon>Parabasalia</taxon>
        <taxon>Tritrichomonadida</taxon>
        <taxon>Tritrichomonadidae</taxon>
        <taxon>Tritrichomonas</taxon>
    </lineage>
</organism>
<reference evidence="2 3" key="1">
    <citation type="submission" date="2024-04" db="EMBL/GenBank/DDBJ databases">
        <title>Tritrichomonas musculus Genome.</title>
        <authorList>
            <person name="Alves-Ferreira E."/>
            <person name="Grigg M."/>
            <person name="Lorenzi H."/>
            <person name="Galac M."/>
        </authorList>
    </citation>
    <scope>NUCLEOTIDE SEQUENCE [LARGE SCALE GENOMIC DNA]</scope>
    <source>
        <strain evidence="2 3">EAF2021</strain>
    </source>
</reference>